<dbReference type="GO" id="GO:0015095">
    <property type="term" value="F:magnesium ion transmembrane transporter activity"/>
    <property type="evidence" value="ECO:0007669"/>
    <property type="project" value="TreeGrafter"/>
</dbReference>
<evidence type="ECO:0000313" key="4">
    <source>
        <dbReference type="Proteomes" id="UP000245207"/>
    </source>
</evidence>
<dbReference type="Gene3D" id="2.40.128.330">
    <property type="match status" value="2"/>
</dbReference>
<dbReference type="Proteomes" id="UP000245207">
    <property type="component" value="Unassembled WGS sequence"/>
</dbReference>
<comment type="similarity">
    <text evidence="1">Belongs to the CorA metal ion transporter (MIT) (TC 1.A.35.5) family.</text>
</comment>
<dbReference type="Gene3D" id="1.20.58.340">
    <property type="entry name" value="Magnesium transport protein CorA, transmembrane region"/>
    <property type="match status" value="1"/>
</dbReference>
<feature type="compositionally biased region" description="Polar residues" evidence="2">
    <location>
        <begin position="1"/>
        <end position="17"/>
    </location>
</feature>
<dbReference type="CDD" id="cd12823">
    <property type="entry name" value="Mrs2_Mfm1p-like"/>
    <property type="match status" value="1"/>
</dbReference>
<dbReference type="PANTHER" id="PTHR13890:SF35">
    <property type="entry name" value="MAGNESIUM TRANSPORTER MRS2-3"/>
    <property type="match status" value="1"/>
</dbReference>
<comment type="caution">
    <text evidence="3">The sequence shown here is derived from an EMBL/GenBank/DDBJ whole genome shotgun (WGS) entry which is preliminary data.</text>
</comment>
<feature type="region of interest" description="Disordered" evidence="2">
    <location>
        <begin position="376"/>
        <end position="420"/>
    </location>
</feature>
<dbReference type="Pfam" id="PF22099">
    <property type="entry name" value="MRS2-like"/>
    <property type="match status" value="3"/>
</dbReference>
<keyword evidence="4" id="KW-1185">Reference proteome</keyword>
<sequence>MNSRRNPPSKPTTTGASPLQEHGYVTPSRAATPHVNPGVRKKATGIRQWLLVDSTGQGQVVEAGKHTVMRRTGLPARDLRILDPMLSYPSTVLGRERAIVINLEHIKAIITAYEVLLLNSTDPFVVTFVEELQRRIIRYYHATAASQAGTTNSDDKDWTHLYDLGEPKPEAVTSPSVSTTSREKHEEVKQNGLHSLDSRGVRLIRFEFVALEGCIEAACSSLDKAVATMNSRRNPPSKPTTTGASPLQEHGYVTPSRAATPHVNPGVRKKATGIRQWLLVDSTGQGQVVEAGKHTVMRRTGLPARDLRILDPMLSYPSTVLGRERAIVINLEHIKAIITAYEVLLLNSTDPFVVMFVEELQRRIMRYYHATTASQAGTANSDDKDWTHLYDLGEPKPEGVTPPSVSTTSREKNEEVKPNGLHSLDSRGVRLIRFEFVALEGCIEAACSSLDKEARTLETEAHPALDKLTTKISTLNLERVRQIKSRLVAISGHVQKVRDELEHLLDDDGDMAEMYLTDKLMQQLENASGTSSVDEQEDVDEHVLRSEADDRNYRYILLNYIRVPMEANESVNEVNLKKMDSQRERFLRSNTLGRESRITRNTTIKHRDIEELEMLLEAYFVQIDGTLNKLSTDQDEFDLEEFLNGDETQKTPLSNNDSPSIENFDVFTNFKESGHGIEMDIGEGHHEINSMDVIQPRMDEENALDLPIQPSFRETGIRLHHSNPYTLQLTCKIGKL</sequence>
<feature type="compositionally biased region" description="Polar residues" evidence="2">
    <location>
        <begin position="229"/>
        <end position="245"/>
    </location>
</feature>
<dbReference type="FunFam" id="2.40.128.330:FF:000001">
    <property type="entry name" value="Magnesium transporter MRS2-1"/>
    <property type="match status" value="2"/>
</dbReference>
<dbReference type="InterPro" id="IPR039204">
    <property type="entry name" value="MRS2-like"/>
</dbReference>
<dbReference type="AlphaFoldDB" id="A0A2U1LTB5"/>
<dbReference type="EMBL" id="PKPP01007862">
    <property type="protein sequence ID" value="PWA52238.1"/>
    <property type="molecule type" value="Genomic_DNA"/>
</dbReference>
<reference evidence="3 4" key="1">
    <citation type="journal article" date="2018" name="Mol. Plant">
        <title>The genome of Artemisia annua provides insight into the evolution of Asteraceae family and artemisinin biosynthesis.</title>
        <authorList>
            <person name="Shen Q."/>
            <person name="Zhang L."/>
            <person name="Liao Z."/>
            <person name="Wang S."/>
            <person name="Yan T."/>
            <person name="Shi P."/>
            <person name="Liu M."/>
            <person name="Fu X."/>
            <person name="Pan Q."/>
            <person name="Wang Y."/>
            <person name="Lv Z."/>
            <person name="Lu X."/>
            <person name="Zhang F."/>
            <person name="Jiang W."/>
            <person name="Ma Y."/>
            <person name="Chen M."/>
            <person name="Hao X."/>
            <person name="Li L."/>
            <person name="Tang Y."/>
            <person name="Lv G."/>
            <person name="Zhou Y."/>
            <person name="Sun X."/>
            <person name="Brodelius P.E."/>
            <person name="Rose J.K.C."/>
            <person name="Tang K."/>
        </authorList>
    </citation>
    <scope>NUCLEOTIDE SEQUENCE [LARGE SCALE GENOMIC DNA]</scope>
    <source>
        <strain evidence="4">cv. Huhao1</strain>
        <tissue evidence="3">Leaf</tissue>
    </source>
</reference>
<dbReference type="PANTHER" id="PTHR13890">
    <property type="entry name" value="RNA SPLICING PROTEIN MRS2, MITOCHONDRIAL"/>
    <property type="match status" value="1"/>
</dbReference>
<accession>A0A2U1LTB5</accession>
<feature type="region of interest" description="Disordered" evidence="2">
    <location>
        <begin position="1"/>
        <end position="36"/>
    </location>
</feature>
<gene>
    <name evidence="3" type="ORF">CTI12_AA458340</name>
</gene>
<protein>
    <submittedName>
        <fullName evidence="3">Magnesium transporter MRS2-D</fullName>
    </submittedName>
</protein>
<feature type="region of interest" description="Disordered" evidence="2">
    <location>
        <begin position="165"/>
        <end position="191"/>
    </location>
</feature>
<dbReference type="OrthoDB" id="10251508at2759"/>
<feature type="region of interest" description="Disordered" evidence="2">
    <location>
        <begin position="229"/>
        <end position="249"/>
    </location>
</feature>
<proteinExistence type="inferred from homology"/>
<name>A0A2U1LTB5_ARTAN</name>
<organism evidence="3 4">
    <name type="scientific">Artemisia annua</name>
    <name type="common">Sweet wormwood</name>
    <dbReference type="NCBI Taxonomy" id="35608"/>
    <lineage>
        <taxon>Eukaryota</taxon>
        <taxon>Viridiplantae</taxon>
        <taxon>Streptophyta</taxon>
        <taxon>Embryophyta</taxon>
        <taxon>Tracheophyta</taxon>
        <taxon>Spermatophyta</taxon>
        <taxon>Magnoliopsida</taxon>
        <taxon>eudicotyledons</taxon>
        <taxon>Gunneridae</taxon>
        <taxon>Pentapetalae</taxon>
        <taxon>asterids</taxon>
        <taxon>campanulids</taxon>
        <taxon>Asterales</taxon>
        <taxon>Asteraceae</taxon>
        <taxon>Asteroideae</taxon>
        <taxon>Anthemideae</taxon>
        <taxon>Artemisiinae</taxon>
        <taxon>Artemisia</taxon>
    </lineage>
</organism>
<feature type="compositionally biased region" description="Basic and acidic residues" evidence="2">
    <location>
        <begin position="381"/>
        <end position="397"/>
    </location>
</feature>
<evidence type="ECO:0000313" key="3">
    <source>
        <dbReference type="EMBL" id="PWA52238.1"/>
    </source>
</evidence>
<evidence type="ECO:0000256" key="2">
    <source>
        <dbReference type="SAM" id="MobiDB-lite"/>
    </source>
</evidence>
<evidence type="ECO:0000256" key="1">
    <source>
        <dbReference type="ARBA" id="ARBA00007535"/>
    </source>
</evidence>